<feature type="transmembrane region" description="Helical" evidence="1">
    <location>
        <begin position="42"/>
        <end position="62"/>
    </location>
</feature>
<feature type="domain" description="Membrane protein NfeD2 N-terminal transmembrane" evidence="2">
    <location>
        <begin position="1"/>
        <end position="100"/>
    </location>
</feature>
<name>A0A1U7PLY7_9BACI</name>
<keyword evidence="4" id="KW-1185">Reference proteome</keyword>
<reference evidence="4" key="1">
    <citation type="submission" date="2017-01" db="EMBL/GenBank/DDBJ databases">
        <authorList>
            <person name="Varghese N."/>
            <person name="Submissions S."/>
        </authorList>
    </citation>
    <scope>NUCLEOTIDE SEQUENCE [LARGE SCALE GENOMIC DNA]</scope>
    <source>
        <strain evidence="4">MNA4</strain>
    </source>
</reference>
<dbReference type="AlphaFoldDB" id="A0A1U7PLY7"/>
<dbReference type="InterPro" id="IPR012340">
    <property type="entry name" value="NA-bd_OB-fold"/>
</dbReference>
<evidence type="ECO:0000256" key="1">
    <source>
        <dbReference type="SAM" id="Phobius"/>
    </source>
</evidence>
<dbReference type="EMBL" id="FTPL01000003">
    <property type="protein sequence ID" value="SIT88777.1"/>
    <property type="molecule type" value="Genomic_DNA"/>
</dbReference>
<evidence type="ECO:0000313" key="4">
    <source>
        <dbReference type="Proteomes" id="UP000187550"/>
    </source>
</evidence>
<keyword evidence="1" id="KW-1133">Transmembrane helix</keyword>
<dbReference type="Pfam" id="PF25842">
    <property type="entry name" value="NfeD_TM"/>
    <property type="match status" value="1"/>
</dbReference>
<keyword evidence="1" id="KW-0472">Membrane</keyword>
<protein>
    <recommendedName>
        <fullName evidence="2">Membrane protein NfeD2 N-terminal transmembrane domain-containing protein</fullName>
    </recommendedName>
</protein>
<dbReference type="Proteomes" id="UP000187550">
    <property type="component" value="Unassembled WGS sequence"/>
</dbReference>
<evidence type="ECO:0000259" key="2">
    <source>
        <dbReference type="Pfam" id="PF25842"/>
    </source>
</evidence>
<feature type="transmembrane region" description="Helical" evidence="1">
    <location>
        <begin position="12"/>
        <end position="30"/>
    </location>
</feature>
<gene>
    <name evidence="3" type="ORF">SAMN05428946_2325</name>
</gene>
<dbReference type="InterPro" id="IPR058653">
    <property type="entry name" value="NfeD2_TM"/>
</dbReference>
<dbReference type="STRING" id="550447.SAMN05428946_2325"/>
<accession>A0A1U7PLY7</accession>
<organism evidence="3 4">
    <name type="scientific">Edaphobacillus lindanitolerans</name>
    <dbReference type="NCBI Taxonomy" id="550447"/>
    <lineage>
        <taxon>Bacteria</taxon>
        <taxon>Bacillati</taxon>
        <taxon>Bacillota</taxon>
        <taxon>Bacilli</taxon>
        <taxon>Bacillales</taxon>
        <taxon>Bacillaceae</taxon>
        <taxon>Edaphobacillus</taxon>
    </lineage>
</organism>
<dbReference type="Gene3D" id="2.40.50.140">
    <property type="entry name" value="Nucleic acid-binding proteins"/>
    <property type="match status" value="1"/>
</dbReference>
<dbReference type="OrthoDB" id="1683445at2"/>
<proteinExistence type="predicted"/>
<keyword evidence="1" id="KW-0812">Transmembrane</keyword>
<dbReference type="RefSeq" id="WP_076759050.1">
    <property type="nucleotide sequence ID" value="NZ_FTPL01000003.1"/>
</dbReference>
<sequence>MEVFGLPVTQLYLIVLVVAGLATVLYLFFGDVADGAGEALPFVNPAVILAFLTFLSAGGFILEKTTDLGSVLIMVVAGALAAVLSFLLYFFVLLPLRSAEASTAYTDESLLGEVGRVIVPVPADGFGEVVIETVNGLIPKRAAGYGNSEIAYDKEVLILEIKDGALIVKEYEPFRFPDMK</sequence>
<evidence type="ECO:0000313" key="3">
    <source>
        <dbReference type="EMBL" id="SIT88777.1"/>
    </source>
</evidence>
<feature type="transmembrane region" description="Helical" evidence="1">
    <location>
        <begin position="68"/>
        <end position="92"/>
    </location>
</feature>